<accession>A0ABV7FEN5</accession>
<protein>
    <recommendedName>
        <fullName evidence="4">DUF3971 domain-containing protein</fullName>
    </recommendedName>
</protein>
<sequence>MYKLIFRGDLVAGAERAQTIANLSRLLKQSPERIEQLLFSGSARVVKRVDTADLAAKWQNAFAKAGAQLVIEAEPATQQEAIAPREPNNAAKQEAVLPANEMAGVVVQPAVLPVDEKNSAATIQRGKKIVLSAALLLVLVVAGIGLLWQQGYVNRWLLSSVSDEEKTLLNALADSNLLAIARMDFALLRRLDASAASSAALQENLPGLEADFWSSLERAGVNLPQQATHIYALAYVDKEVDAALVIRGNLTPEKIKGWIASRYGIDKEDEQGIWFSRIDPSNCEKGAPLLANIQQGQVILGAPAAVMRIVGRVKGNAPANLDTNDWQETLAGKLFSLAIFSPARWQGDKQGMVQHALAKAAAVMQPVREVYLDAEPELATQGIKISLSIHSEDTKFISDSHASAKNWLDETRKEIAQDFPDVIATYNRLSLHHSSNQLQASLRFDRQIKDELANWFSSLFRFSSDQGTANLVQQEVVNENPPVFTAANIAQLRSFSAQDEFMDAVYKTVAGPFGVGVESLALKDGKVEMKLGVKAYDLPGLGEEAVPAELVITDVTDAQGNSLLPRHSCGEADVRAATAIDHTYPSSRFEDGKLVSGQVLSGEKTLSLPAGVGFAQVAQIKGYIDYRLPTTVEKKIIEAPLAGKLVDLHGLRVRFKSAAASSLDFEYSGDTNRLLQVNALNDKRQVLATSGAMRRGMFFGSGKAASVEIKGSVAAAEIMVASAFENQRYEFVLTHMAPPAKAFFSEREIPPRFDDKAFEQLVLAKAPVINEFPFYPPKARVTAAPVELAINDVRSSSFGLSIEGAAYTDLALPLYAHIGVAQLFIQQVADAEGKLFPVNKTVPLYFERQGGMTFNGVYQPDEKTPWLRADFSFRAADVQVEKISKLQGELRFYQPRHLQTASLPFALGPIWGGPKSRVELVEWKAGRLVFNVQGNYEEIVGLKAFNAAGDLVSHPAQYSAIFGQPQLNLEISEVPTRFEIEYTSESEELLVPFAVDLPADN</sequence>
<gene>
    <name evidence="2" type="ORF">ACFODX_10520</name>
</gene>
<evidence type="ECO:0000256" key="1">
    <source>
        <dbReference type="SAM" id="Phobius"/>
    </source>
</evidence>
<dbReference type="Proteomes" id="UP001595555">
    <property type="component" value="Unassembled WGS sequence"/>
</dbReference>
<name>A0ABV7FEN5_9GAMM</name>
<proteinExistence type="predicted"/>
<comment type="caution">
    <text evidence="2">The sequence shown here is derived from an EMBL/GenBank/DDBJ whole genome shotgun (WGS) entry which is preliminary data.</text>
</comment>
<reference evidence="3" key="1">
    <citation type="journal article" date="2019" name="Int. J. Syst. Evol. Microbiol.">
        <title>The Global Catalogue of Microorganisms (GCM) 10K type strain sequencing project: providing services to taxonomists for standard genome sequencing and annotation.</title>
        <authorList>
            <consortium name="The Broad Institute Genomics Platform"/>
            <consortium name="The Broad Institute Genome Sequencing Center for Infectious Disease"/>
            <person name="Wu L."/>
            <person name="Ma J."/>
        </authorList>
    </citation>
    <scope>NUCLEOTIDE SEQUENCE [LARGE SCALE GENOMIC DNA]</scope>
    <source>
        <strain evidence="3">KCTC 52237</strain>
    </source>
</reference>
<evidence type="ECO:0000313" key="3">
    <source>
        <dbReference type="Proteomes" id="UP001595555"/>
    </source>
</evidence>
<feature type="transmembrane region" description="Helical" evidence="1">
    <location>
        <begin position="129"/>
        <end position="148"/>
    </location>
</feature>
<dbReference type="EMBL" id="JBHRTF010000004">
    <property type="protein sequence ID" value="MFC3115992.1"/>
    <property type="molecule type" value="Genomic_DNA"/>
</dbReference>
<keyword evidence="1" id="KW-0812">Transmembrane</keyword>
<dbReference type="RefSeq" id="WP_378118837.1">
    <property type="nucleotide sequence ID" value="NZ_JBHRTF010000004.1"/>
</dbReference>
<evidence type="ECO:0000313" key="2">
    <source>
        <dbReference type="EMBL" id="MFC3115992.1"/>
    </source>
</evidence>
<keyword evidence="1" id="KW-0472">Membrane</keyword>
<keyword evidence="3" id="KW-1185">Reference proteome</keyword>
<organism evidence="2 3">
    <name type="scientific">Cellvibrio fontiphilus</name>
    <dbReference type="NCBI Taxonomy" id="1815559"/>
    <lineage>
        <taxon>Bacteria</taxon>
        <taxon>Pseudomonadati</taxon>
        <taxon>Pseudomonadota</taxon>
        <taxon>Gammaproteobacteria</taxon>
        <taxon>Cellvibrionales</taxon>
        <taxon>Cellvibrionaceae</taxon>
        <taxon>Cellvibrio</taxon>
    </lineage>
</organism>
<keyword evidence="1" id="KW-1133">Transmembrane helix</keyword>
<evidence type="ECO:0008006" key="4">
    <source>
        <dbReference type="Google" id="ProtNLM"/>
    </source>
</evidence>